<evidence type="ECO:0000313" key="4">
    <source>
        <dbReference type="EMBL" id="PNH07989.1"/>
    </source>
</evidence>
<dbReference type="Proteomes" id="UP000236333">
    <property type="component" value="Unassembled WGS sequence"/>
</dbReference>
<feature type="domain" description="HTH HARE-type" evidence="3">
    <location>
        <begin position="47"/>
        <end position="120"/>
    </location>
</feature>
<keyword evidence="1" id="KW-0804">Transcription</keyword>
<evidence type="ECO:0000256" key="2">
    <source>
        <dbReference type="SAM" id="MobiDB-lite"/>
    </source>
</evidence>
<feature type="region of interest" description="Disordered" evidence="2">
    <location>
        <begin position="1"/>
        <end position="44"/>
    </location>
</feature>
<organism evidence="4 5">
    <name type="scientific">Tetrabaena socialis</name>
    <dbReference type="NCBI Taxonomy" id="47790"/>
    <lineage>
        <taxon>Eukaryota</taxon>
        <taxon>Viridiplantae</taxon>
        <taxon>Chlorophyta</taxon>
        <taxon>core chlorophytes</taxon>
        <taxon>Chlorophyceae</taxon>
        <taxon>CS clade</taxon>
        <taxon>Chlamydomonadales</taxon>
        <taxon>Tetrabaenaceae</taxon>
        <taxon>Tetrabaena</taxon>
    </lineage>
</organism>
<dbReference type="OrthoDB" id="547517at2759"/>
<gene>
    <name evidence="4" type="ORF">TSOC_005511</name>
</gene>
<feature type="compositionally biased region" description="Acidic residues" evidence="2">
    <location>
        <begin position="226"/>
        <end position="258"/>
    </location>
</feature>
<name>A0A2J8A630_9CHLO</name>
<dbReference type="GO" id="GO:0006355">
    <property type="term" value="P:regulation of DNA-templated transcription"/>
    <property type="evidence" value="ECO:0007669"/>
    <property type="project" value="InterPro"/>
</dbReference>
<dbReference type="Pfam" id="PF05066">
    <property type="entry name" value="HARE-HTH"/>
    <property type="match status" value="1"/>
</dbReference>
<evidence type="ECO:0000313" key="5">
    <source>
        <dbReference type="Proteomes" id="UP000236333"/>
    </source>
</evidence>
<feature type="compositionally biased region" description="Acidic residues" evidence="2">
    <location>
        <begin position="198"/>
        <end position="210"/>
    </location>
</feature>
<feature type="region of interest" description="Disordered" evidence="2">
    <location>
        <begin position="141"/>
        <end position="286"/>
    </location>
</feature>
<reference evidence="4 5" key="1">
    <citation type="journal article" date="2017" name="Mol. Biol. Evol.">
        <title>The 4-celled Tetrabaena socialis nuclear genome reveals the essential components for genetic control of cell number at the origin of multicellularity in the volvocine lineage.</title>
        <authorList>
            <person name="Featherston J."/>
            <person name="Arakaki Y."/>
            <person name="Hanschen E.R."/>
            <person name="Ferris P.J."/>
            <person name="Michod R.E."/>
            <person name="Olson B.J.S.C."/>
            <person name="Nozaki H."/>
            <person name="Durand P.M."/>
        </authorList>
    </citation>
    <scope>NUCLEOTIDE SEQUENCE [LARGE SCALE GENOMIC DNA]</scope>
    <source>
        <strain evidence="4 5">NIES-571</strain>
    </source>
</reference>
<feature type="compositionally biased region" description="Basic and acidic residues" evidence="2">
    <location>
        <begin position="24"/>
        <end position="35"/>
    </location>
</feature>
<sequence>MLLPLTRPLDAAERRRMKRGLRSRLSDRAEDEKTTRAPGASASGGGGIFKSAAVAVLRQHRKLMTTGDITRLAVDMGLLKCQGKTPEATMASALYTDVKRKLQKSLFTRPQEGLFGLREWLEEGYYPEGWVGPPDGLGLAPFKRRNSASTHQGGGAGGVATPAKGKSTGAGADPVQVRTGPGRSSKARAARSWRSAASDEDEEGYEDDEETPRARRGAAAASSPLADDEDGDEAMGDVEDGDGDDLAEEDEEGEEGTEEGGREERRAGHAEAGPSGSEYGKEAVCTPTSTARLVLRQRTALRRETSGRRDIIAQHGAAGDWPEAAGRLRRT</sequence>
<dbReference type="PROSITE" id="PS51913">
    <property type="entry name" value="HTH_HARE"/>
    <property type="match status" value="1"/>
</dbReference>
<dbReference type="EMBL" id="PGGS01000151">
    <property type="protein sequence ID" value="PNH07989.1"/>
    <property type="molecule type" value="Genomic_DNA"/>
</dbReference>
<accession>A0A2J8A630</accession>
<comment type="caution">
    <text evidence="4">The sequence shown here is derived from an EMBL/GenBank/DDBJ whole genome shotgun (WGS) entry which is preliminary data.</text>
</comment>
<evidence type="ECO:0000256" key="1">
    <source>
        <dbReference type="ARBA" id="ARBA00023163"/>
    </source>
</evidence>
<evidence type="ECO:0000259" key="3">
    <source>
        <dbReference type="PROSITE" id="PS51913"/>
    </source>
</evidence>
<protein>
    <recommendedName>
        <fullName evidence="3">HTH HARE-type domain-containing protein</fullName>
    </recommendedName>
</protein>
<dbReference type="InterPro" id="IPR007759">
    <property type="entry name" value="Asxl_HARE-HTH"/>
</dbReference>
<proteinExistence type="predicted"/>
<keyword evidence="5" id="KW-1185">Reference proteome</keyword>
<feature type="compositionally biased region" description="Basic and acidic residues" evidence="2">
    <location>
        <begin position="259"/>
        <end position="269"/>
    </location>
</feature>
<dbReference type="AlphaFoldDB" id="A0A2J8A630"/>